<dbReference type="InterPro" id="IPR035965">
    <property type="entry name" value="PAS-like_dom_sf"/>
</dbReference>
<dbReference type="InterPro" id="IPR005467">
    <property type="entry name" value="His_kinase_dom"/>
</dbReference>
<dbReference type="SMART" id="SM00086">
    <property type="entry name" value="PAC"/>
    <property type="match status" value="2"/>
</dbReference>
<dbReference type="Proteomes" id="UP000069205">
    <property type="component" value="Chromosome"/>
</dbReference>
<dbReference type="PROSITE" id="PS50112">
    <property type="entry name" value="PAS"/>
    <property type="match status" value="1"/>
</dbReference>
<evidence type="ECO:0000259" key="12">
    <source>
        <dbReference type="PROSITE" id="PS50113"/>
    </source>
</evidence>
<dbReference type="CDD" id="cd00082">
    <property type="entry name" value="HisKA"/>
    <property type="match status" value="1"/>
</dbReference>
<evidence type="ECO:0000259" key="11">
    <source>
        <dbReference type="PROSITE" id="PS50112"/>
    </source>
</evidence>
<dbReference type="PATRIC" id="fig|42253.5.peg.3210"/>
<dbReference type="STRING" id="42253.NITMOv2_3256"/>
<dbReference type="InterPro" id="IPR013767">
    <property type="entry name" value="PAS_fold"/>
</dbReference>
<dbReference type="EC" id="2.7.13.3" evidence="2"/>
<dbReference type="CDD" id="cd00075">
    <property type="entry name" value="HATPase"/>
    <property type="match status" value="1"/>
</dbReference>
<keyword evidence="5" id="KW-0547">Nucleotide-binding</keyword>
<dbReference type="GO" id="GO:0000155">
    <property type="term" value="F:phosphorelay sensor kinase activity"/>
    <property type="evidence" value="ECO:0007669"/>
    <property type="project" value="InterPro"/>
</dbReference>
<feature type="region of interest" description="Disordered" evidence="9">
    <location>
        <begin position="1"/>
        <end position="64"/>
    </location>
</feature>
<dbReference type="SUPFAM" id="SSF55781">
    <property type="entry name" value="GAF domain-like"/>
    <property type="match status" value="1"/>
</dbReference>
<dbReference type="SUPFAM" id="SSF55785">
    <property type="entry name" value="PYP-like sensor domain (PAS domain)"/>
    <property type="match status" value="1"/>
</dbReference>
<evidence type="ECO:0000256" key="9">
    <source>
        <dbReference type="SAM" id="MobiDB-lite"/>
    </source>
</evidence>
<dbReference type="SMART" id="SM00387">
    <property type="entry name" value="HATPase_c"/>
    <property type="match status" value="1"/>
</dbReference>
<feature type="domain" description="PAC" evidence="12">
    <location>
        <begin position="431"/>
        <end position="485"/>
    </location>
</feature>
<comment type="catalytic activity">
    <reaction evidence="1">
        <text>ATP + protein L-histidine = ADP + protein N-phospho-L-histidine.</text>
        <dbReference type="EC" id="2.7.13.3"/>
    </reaction>
</comment>
<dbReference type="PROSITE" id="PS50109">
    <property type="entry name" value="HIS_KIN"/>
    <property type="match status" value="1"/>
</dbReference>
<keyword evidence="3" id="KW-0597">Phosphoprotein</keyword>
<keyword evidence="4 13" id="KW-0808">Transferase</keyword>
<dbReference type="NCBIfam" id="TIGR00229">
    <property type="entry name" value="sensory_box"/>
    <property type="match status" value="1"/>
</dbReference>
<dbReference type="SMART" id="SM00091">
    <property type="entry name" value="PAS"/>
    <property type="match status" value="1"/>
</dbReference>
<evidence type="ECO:0000256" key="7">
    <source>
        <dbReference type="ARBA" id="ARBA00022840"/>
    </source>
</evidence>
<dbReference type="EMBL" id="CP011801">
    <property type="protein sequence ID" value="ALA59651.1"/>
    <property type="molecule type" value="Genomic_DNA"/>
</dbReference>
<dbReference type="InterPro" id="IPR036097">
    <property type="entry name" value="HisK_dim/P_sf"/>
</dbReference>
<dbReference type="AlphaFoldDB" id="A0A0K2GFC2"/>
<dbReference type="SUPFAM" id="SSF55874">
    <property type="entry name" value="ATPase domain of HSP90 chaperone/DNA topoisomerase II/histidine kinase"/>
    <property type="match status" value="1"/>
</dbReference>
<keyword evidence="7" id="KW-0067">ATP-binding</keyword>
<dbReference type="Pfam" id="PF01590">
    <property type="entry name" value="GAF"/>
    <property type="match status" value="1"/>
</dbReference>
<evidence type="ECO:0000256" key="6">
    <source>
        <dbReference type="ARBA" id="ARBA00022777"/>
    </source>
</evidence>
<evidence type="ECO:0000256" key="5">
    <source>
        <dbReference type="ARBA" id="ARBA00022741"/>
    </source>
</evidence>
<evidence type="ECO:0000313" key="13">
    <source>
        <dbReference type="EMBL" id="ALA59651.1"/>
    </source>
</evidence>
<evidence type="ECO:0000313" key="14">
    <source>
        <dbReference type="Proteomes" id="UP000069205"/>
    </source>
</evidence>
<gene>
    <name evidence="13" type="ORF">NITMOv2_3256</name>
</gene>
<accession>A0A0K2GFC2</accession>
<reference evidence="13 14" key="1">
    <citation type="journal article" date="2015" name="Proc. Natl. Acad. Sci. U.S.A.">
        <title>Expanded metabolic versatility of ubiquitous nitrite-oxidizing bacteria from the genus Nitrospira.</title>
        <authorList>
            <person name="Koch H."/>
            <person name="Lucker S."/>
            <person name="Albertsen M."/>
            <person name="Kitzinger K."/>
            <person name="Herbold C."/>
            <person name="Spieck E."/>
            <person name="Nielsen P.H."/>
            <person name="Wagner M."/>
            <person name="Daims H."/>
        </authorList>
    </citation>
    <scope>NUCLEOTIDE SEQUENCE [LARGE SCALE GENOMIC DNA]</scope>
    <source>
        <strain evidence="13 14">NSP M-1</strain>
    </source>
</reference>
<dbReference type="InterPro" id="IPR003661">
    <property type="entry name" value="HisK_dim/P_dom"/>
</dbReference>
<dbReference type="PROSITE" id="PS50113">
    <property type="entry name" value="PAC"/>
    <property type="match status" value="1"/>
</dbReference>
<evidence type="ECO:0000256" key="4">
    <source>
        <dbReference type="ARBA" id="ARBA00022679"/>
    </source>
</evidence>
<evidence type="ECO:0000256" key="2">
    <source>
        <dbReference type="ARBA" id="ARBA00012438"/>
    </source>
</evidence>
<protein>
    <recommendedName>
        <fullName evidence="2">histidine kinase</fullName>
        <ecNumber evidence="2">2.7.13.3</ecNumber>
    </recommendedName>
</protein>
<dbReference type="InterPro" id="IPR029016">
    <property type="entry name" value="GAF-like_dom_sf"/>
</dbReference>
<dbReference type="InterPro" id="IPR004358">
    <property type="entry name" value="Sig_transdc_His_kin-like_C"/>
</dbReference>
<dbReference type="Pfam" id="PF02518">
    <property type="entry name" value="HATPase_c"/>
    <property type="match status" value="1"/>
</dbReference>
<dbReference type="Gene3D" id="3.30.450.20">
    <property type="entry name" value="PAS domain"/>
    <property type="match status" value="1"/>
</dbReference>
<keyword evidence="6 13" id="KW-0418">Kinase</keyword>
<dbReference type="Gene3D" id="3.30.450.40">
    <property type="match status" value="1"/>
</dbReference>
<dbReference type="InterPro" id="IPR036890">
    <property type="entry name" value="HATPase_C_sf"/>
</dbReference>
<dbReference type="InterPro" id="IPR000700">
    <property type="entry name" value="PAS-assoc_C"/>
</dbReference>
<dbReference type="PANTHER" id="PTHR43065">
    <property type="entry name" value="SENSOR HISTIDINE KINASE"/>
    <property type="match status" value="1"/>
</dbReference>
<evidence type="ECO:0000256" key="1">
    <source>
        <dbReference type="ARBA" id="ARBA00000085"/>
    </source>
</evidence>
<name>A0A0K2GFC2_NITMO</name>
<dbReference type="Pfam" id="PF00989">
    <property type="entry name" value="PAS"/>
    <property type="match status" value="1"/>
</dbReference>
<keyword evidence="14" id="KW-1185">Reference proteome</keyword>
<feature type="domain" description="Histidine kinase" evidence="10">
    <location>
        <begin position="498"/>
        <end position="709"/>
    </location>
</feature>
<dbReference type="InterPro" id="IPR000014">
    <property type="entry name" value="PAS"/>
</dbReference>
<feature type="domain" description="PAS" evidence="11">
    <location>
        <begin position="360"/>
        <end position="405"/>
    </location>
</feature>
<evidence type="ECO:0000256" key="8">
    <source>
        <dbReference type="ARBA" id="ARBA00023012"/>
    </source>
</evidence>
<evidence type="ECO:0000256" key="3">
    <source>
        <dbReference type="ARBA" id="ARBA00022553"/>
    </source>
</evidence>
<dbReference type="Gene3D" id="3.30.565.10">
    <property type="entry name" value="Histidine kinase-like ATPase, C-terminal domain"/>
    <property type="match status" value="1"/>
</dbReference>
<dbReference type="GO" id="GO:0005524">
    <property type="term" value="F:ATP binding"/>
    <property type="evidence" value="ECO:0007669"/>
    <property type="project" value="UniProtKB-KW"/>
</dbReference>
<dbReference type="Gene3D" id="1.10.287.130">
    <property type="match status" value="1"/>
</dbReference>
<dbReference type="InterPro" id="IPR003594">
    <property type="entry name" value="HATPase_dom"/>
</dbReference>
<dbReference type="GO" id="GO:0006355">
    <property type="term" value="P:regulation of DNA-templated transcription"/>
    <property type="evidence" value="ECO:0007669"/>
    <property type="project" value="InterPro"/>
</dbReference>
<evidence type="ECO:0000259" key="10">
    <source>
        <dbReference type="PROSITE" id="PS50109"/>
    </source>
</evidence>
<dbReference type="InterPro" id="IPR003018">
    <property type="entry name" value="GAF"/>
</dbReference>
<keyword evidence="8" id="KW-0902">Two-component regulatory system</keyword>
<dbReference type="InterPro" id="IPR001610">
    <property type="entry name" value="PAC"/>
</dbReference>
<dbReference type="SUPFAM" id="SSF47384">
    <property type="entry name" value="Homodimeric domain of signal transducing histidine kinase"/>
    <property type="match status" value="1"/>
</dbReference>
<dbReference type="PRINTS" id="PR00344">
    <property type="entry name" value="BCTRLSENSOR"/>
</dbReference>
<dbReference type="CDD" id="cd00130">
    <property type="entry name" value="PAS"/>
    <property type="match status" value="1"/>
</dbReference>
<proteinExistence type="predicted"/>
<dbReference type="SMART" id="SM00065">
    <property type="entry name" value="GAF"/>
    <property type="match status" value="1"/>
</dbReference>
<sequence>MTGLSDSLSPRGRGKGEGGKNEGTPLTRRARLQATILRSNRNRRSAERQTRHTMPAAQRPGKTPLPAQSEVAAAEVLAWVSDCIEGGLCFLSRGILIFENGQFGELVESATVPDHDTGRSASLRARLFADATAWNQESLGTRRATTYRLTDRQGQPLTYHCRFNVVPYHGGTGVLLVLQDVTEHTALAQEASQVARFQSVLARIGTLAVSDASAQALMNEAVRHTAEALDVELCKILIARETDDHLAVVAGIGIEAEWIGKLTIEGGTHSQAGFAIRERLPVVVRDLRKETRFTPSKLLTEHGGIAGMCVPMLVEERVYGVMTAHSKRVRDFTDKEQEFLCTVANTVATVLERRRRADTQRDFYHRLFMSAQDGIMLTDTDGRILEWNPALERMTGWTRGEALGQRPAILKSGKHSPEFYDRLWQAIRSGQAFVDRFVNRRKDGSEFLVWESVSPVKDRDGTTQYYMAILTDLSEREQMLEALRHTEQVKLVGQLAGGILHEVRNPLIGLGSLATHLAEQDQLPQAARDRCRLIAREAARIDELLESHLGQLRPRPFDLRPCDLPSLIDDTLTLLRPNLKKQRVAVKAAIAPDLPPVEASRAHLQQVCLNISMNAIDAMPNGGELIITVKPETKRVAGILLTFADTGKGIPPDDLKRIFEPFFTSGKAKGVGLGLTITHDIIERHGGQLAISSPPGSGAVVEVWLPLRGAA</sequence>
<dbReference type="KEGG" id="nmv:NITMOv2_3256"/>
<dbReference type="PANTHER" id="PTHR43065:SF10">
    <property type="entry name" value="PEROXIDE STRESS-ACTIVATED HISTIDINE KINASE MAK3"/>
    <property type="match status" value="1"/>
</dbReference>
<organism evidence="13 14">
    <name type="scientific">Nitrospira moscoviensis</name>
    <dbReference type="NCBI Taxonomy" id="42253"/>
    <lineage>
        <taxon>Bacteria</taxon>
        <taxon>Pseudomonadati</taxon>
        <taxon>Nitrospirota</taxon>
        <taxon>Nitrospiria</taxon>
        <taxon>Nitrospirales</taxon>
        <taxon>Nitrospiraceae</taxon>
        <taxon>Nitrospira</taxon>
    </lineage>
</organism>